<evidence type="ECO:0000313" key="6">
    <source>
        <dbReference type="Proteomes" id="UP001491310"/>
    </source>
</evidence>
<comment type="subcellular location">
    <subcellularLocation>
        <location evidence="1">Nucleus</location>
    </subcellularLocation>
</comment>
<dbReference type="PANTHER" id="PTHR13495">
    <property type="entry name" value="NEFA-INTERACTING NUCLEAR PROTEIN NIP30"/>
    <property type="match status" value="1"/>
</dbReference>
<comment type="caution">
    <text evidence="5">The sequence shown here is derived from an EMBL/GenBank/DDBJ whole genome shotgun (WGS) entry which is preliminary data.</text>
</comment>
<dbReference type="InterPro" id="IPR039845">
    <property type="entry name" value="FAM192A"/>
</dbReference>
<organism evidence="5 6">
    <name type="scientific">Coccomyxa subellipsoidea</name>
    <dbReference type="NCBI Taxonomy" id="248742"/>
    <lineage>
        <taxon>Eukaryota</taxon>
        <taxon>Viridiplantae</taxon>
        <taxon>Chlorophyta</taxon>
        <taxon>core chlorophytes</taxon>
        <taxon>Trebouxiophyceae</taxon>
        <taxon>Trebouxiophyceae incertae sedis</taxon>
        <taxon>Coccomyxaceae</taxon>
        <taxon>Coccomyxa</taxon>
    </lineage>
</organism>
<accession>A0ABR2YE94</accession>
<keyword evidence="6" id="KW-1185">Reference proteome</keyword>
<name>A0ABR2YE94_9CHLO</name>
<reference evidence="5 6" key="1">
    <citation type="journal article" date="2024" name="Nat. Commun.">
        <title>Phylogenomics reveals the evolutionary origins of lichenization in chlorophyte algae.</title>
        <authorList>
            <person name="Puginier C."/>
            <person name="Libourel C."/>
            <person name="Otte J."/>
            <person name="Skaloud P."/>
            <person name="Haon M."/>
            <person name="Grisel S."/>
            <person name="Petersen M."/>
            <person name="Berrin J.G."/>
            <person name="Delaux P.M."/>
            <person name="Dal Grande F."/>
            <person name="Keller J."/>
        </authorList>
    </citation>
    <scope>NUCLEOTIDE SEQUENCE [LARGE SCALE GENOMIC DNA]</scope>
    <source>
        <strain evidence="5 6">SAG 216-7</strain>
    </source>
</reference>
<evidence type="ECO:0000256" key="2">
    <source>
        <dbReference type="ARBA" id="ARBA00023242"/>
    </source>
</evidence>
<proteinExistence type="predicted"/>
<dbReference type="Proteomes" id="UP001491310">
    <property type="component" value="Unassembled WGS sequence"/>
</dbReference>
<dbReference type="EMBL" id="JALJOT010000014">
    <property type="protein sequence ID" value="KAK9903521.1"/>
    <property type="molecule type" value="Genomic_DNA"/>
</dbReference>
<evidence type="ECO:0000256" key="1">
    <source>
        <dbReference type="ARBA" id="ARBA00004123"/>
    </source>
</evidence>
<evidence type="ECO:0000256" key="3">
    <source>
        <dbReference type="SAM" id="MobiDB-lite"/>
    </source>
</evidence>
<gene>
    <name evidence="5" type="ORF">WJX75_007982</name>
</gene>
<evidence type="ECO:0000313" key="5">
    <source>
        <dbReference type="EMBL" id="KAK9903521.1"/>
    </source>
</evidence>
<feature type="domain" description="FAM192A/Fyv6 N-terminal" evidence="4">
    <location>
        <begin position="70"/>
        <end position="149"/>
    </location>
</feature>
<evidence type="ECO:0000259" key="4">
    <source>
        <dbReference type="Pfam" id="PF10187"/>
    </source>
</evidence>
<keyword evidence="2" id="KW-0539">Nucleus</keyword>
<dbReference type="InterPro" id="IPR019331">
    <property type="entry name" value="FAM192A/Fyv6_N"/>
</dbReference>
<dbReference type="PANTHER" id="PTHR13495:SF0">
    <property type="entry name" value="PSME3-INTERACTING PROTEIN"/>
    <property type="match status" value="1"/>
</dbReference>
<feature type="region of interest" description="Disordered" evidence="3">
    <location>
        <begin position="149"/>
        <end position="216"/>
    </location>
</feature>
<sequence length="216" mass="23793">MTDQGRKMDMLVVPREEQVFDREEVLGRDAKSVFPTESKTPALDTEAVKAALGSNLRFITETELEAIKAERGGRVEDGSIEPSKPLVEVLREAKEAKEAAFQAVWKSMKVGKNRPLDEDDLQFVEAVLEQDRAKDRTVREEERAALDAYQQAVREAEERQSAALEAGPRAEQQPQPKPAPSVPAAAKRKAAMPLVRGDEGLQGLLGAYDSGSDDYS</sequence>
<dbReference type="Pfam" id="PF10187">
    <property type="entry name" value="FAM192A_Fyv6_N"/>
    <property type="match status" value="1"/>
</dbReference>
<protein>
    <recommendedName>
        <fullName evidence="4">FAM192A/Fyv6 N-terminal domain-containing protein</fullName>
    </recommendedName>
</protein>